<accession>A0A8B6M0H6</accession>
<sequence>MLQQIRAFVQTIGIDHAVGELLEALMKDALAVVSRNDARIKGDVVESADRVRRNALRRGFFLDAGDKSFESCRVAAGGGRSGEGAWAKCRQTKSRDEKAHHRSHAVSSV</sequence>
<feature type="compositionally biased region" description="Basic residues" evidence="1">
    <location>
        <begin position="100"/>
        <end position="109"/>
    </location>
</feature>
<evidence type="ECO:0000256" key="1">
    <source>
        <dbReference type="SAM" id="MobiDB-lite"/>
    </source>
</evidence>
<gene>
    <name evidence="2" type="ORF">MPC4_10503</name>
</gene>
<evidence type="ECO:0000313" key="3">
    <source>
        <dbReference type="Proteomes" id="UP000485880"/>
    </source>
</evidence>
<comment type="caution">
    <text evidence="2">The sequence shown here is derived from an EMBL/GenBank/DDBJ whole genome shotgun (WGS) entry which is preliminary data.</text>
</comment>
<dbReference type="AlphaFoldDB" id="A0A8B6M0H6"/>
<keyword evidence="3" id="KW-1185">Reference proteome</keyword>
<organism evidence="2 3">
    <name type="scientific">Methylocella tundrae</name>
    <dbReference type="NCBI Taxonomy" id="227605"/>
    <lineage>
        <taxon>Bacteria</taxon>
        <taxon>Pseudomonadati</taxon>
        <taxon>Pseudomonadota</taxon>
        <taxon>Alphaproteobacteria</taxon>
        <taxon>Hyphomicrobiales</taxon>
        <taxon>Beijerinckiaceae</taxon>
        <taxon>Methylocella</taxon>
    </lineage>
</organism>
<evidence type="ECO:0000313" key="2">
    <source>
        <dbReference type="EMBL" id="VTZ48547.1"/>
    </source>
</evidence>
<proteinExistence type="predicted"/>
<reference evidence="2 3" key="1">
    <citation type="submission" date="2019-05" db="EMBL/GenBank/DDBJ databases">
        <authorList>
            <person name="Farhan Ul Haque M."/>
        </authorList>
    </citation>
    <scope>NUCLEOTIDE SEQUENCE [LARGE SCALE GENOMIC DNA]</scope>
    <source>
        <strain evidence="2">2</strain>
    </source>
</reference>
<name>A0A8B6M0H6_METTU</name>
<dbReference type="EMBL" id="CABFMQ020000001">
    <property type="protein sequence ID" value="VTZ48547.1"/>
    <property type="molecule type" value="Genomic_DNA"/>
</dbReference>
<protein>
    <submittedName>
        <fullName evidence="2">Uncharacterized protein</fullName>
    </submittedName>
</protein>
<feature type="region of interest" description="Disordered" evidence="1">
    <location>
        <begin position="76"/>
        <end position="109"/>
    </location>
</feature>
<dbReference type="Proteomes" id="UP000485880">
    <property type="component" value="Unassembled WGS sequence"/>
</dbReference>